<dbReference type="InterPro" id="IPR021747">
    <property type="entry name" value="DUF3313"/>
</dbReference>
<dbReference type="Proteomes" id="UP000277179">
    <property type="component" value="Unassembled WGS sequence"/>
</dbReference>
<organism evidence="1 2">
    <name type="scientific">Pseudomonas salomonii</name>
    <dbReference type="NCBI Taxonomy" id="191391"/>
    <lineage>
        <taxon>Bacteria</taxon>
        <taxon>Pseudomonadati</taxon>
        <taxon>Pseudomonadota</taxon>
        <taxon>Gammaproteobacteria</taxon>
        <taxon>Pseudomonadales</taxon>
        <taxon>Pseudomonadaceae</taxon>
        <taxon>Pseudomonas</taxon>
    </lineage>
</organism>
<dbReference type="Pfam" id="PF11769">
    <property type="entry name" value="DUF3313"/>
    <property type="match status" value="1"/>
</dbReference>
<sequence>MAQSPTRLDPLPIFSLTKTRKPAKAGFLTAHITSTYSRQIKPAPLHHRKYIRHILDHDPRGIGDGINVMLGIDGDSGKVVAQVVRKGTVKPLSNDSQVMKADDVKSVIDGWASDLHQSYLRLKKG</sequence>
<protein>
    <submittedName>
        <fullName evidence="1">Uncharacterized protein</fullName>
    </submittedName>
</protein>
<evidence type="ECO:0000313" key="1">
    <source>
        <dbReference type="EMBL" id="RMQ88633.1"/>
    </source>
</evidence>
<evidence type="ECO:0000313" key="2">
    <source>
        <dbReference type="Proteomes" id="UP000277179"/>
    </source>
</evidence>
<proteinExistence type="predicted"/>
<name>A0A3M4QDW5_9PSED</name>
<gene>
    <name evidence="1" type="ORF">ALP97_00527</name>
</gene>
<dbReference type="AlphaFoldDB" id="A0A3M4QDW5"/>
<reference evidence="1 2" key="1">
    <citation type="submission" date="2018-08" db="EMBL/GenBank/DDBJ databases">
        <title>Recombination of ecologically and evolutionarily significant loci maintains genetic cohesion in the Pseudomonas syringae species complex.</title>
        <authorList>
            <person name="Dillon M."/>
            <person name="Thakur S."/>
            <person name="Almeida R.N.D."/>
            <person name="Weir B.S."/>
            <person name="Guttman D.S."/>
        </authorList>
    </citation>
    <scope>NUCLEOTIDE SEQUENCE [LARGE SCALE GENOMIC DNA]</scope>
    <source>
        <strain evidence="1 2">ICMP 11288</strain>
    </source>
</reference>
<comment type="caution">
    <text evidence="1">The sequence shown here is derived from an EMBL/GenBank/DDBJ whole genome shotgun (WGS) entry which is preliminary data.</text>
</comment>
<dbReference type="EMBL" id="RBRL01000191">
    <property type="protein sequence ID" value="RMQ88633.1"/>
    <property type="molecule type" value="Genomic_DNA"/>
</dbReference>
<accession>A0A3M4QDW5</accession>